<dbReference type="Gene3D" id="3.40.50.10610">
    <property type="entry name" value="ABC-type transport auxiliary lipoprotein component"/>
    <property type="match status" value="1"/>
</dbReference>
<dbReference type="EMBL" id="CP115541">
    <property type="protein sequence ID" value="WNH54570.1"/>
    <property type="molecule type" value="Genomic_DNA"/>
</dbReference>
<proteinExistence type="predicted"/>
<keyword evidence="4" id="KW-1185">Reference proteome</keyword>
<reference evidence="3 4" key="1">
    <citation type="submission" date="2022-12" db="EMBL/GenBank/DDBJ databases">
        <title>Two new species, Stenotrophomonas aracearum and Stenotrophomonas oahuensis, isolated from Anthurium (Araceae family) in Hawaii.</title>
        <authorList>
            <person name="Chunag S.C."/>
            <person name="Dobhal S."/>
            <person name="Alvarez A."/>
            <person name="Arif M."/>
        </authorList>
    </citation>
    <scope>NUCLEOTIDE SEQUENCE [LARGE SCALE GENOMIC DNA]</scope>
    <source>
        <strain evidence="3 4">A5586</strain>
    </source>
</reference>
<evidence type="ECO:0008006" key="5">
    <source>
        <dbReference type="Google" id="ProtNLM"/>
    </source>
</evidence>
<organism evidence="3 4">
    <name type="scientific">Stenotrophomonas oahuensis</name>
    <dbReference type="NCBI Taxonomy" id="3003271"/>
    <lineage>
        <taxon>Bacteria</taxon>
        <taxon>Pseudomonadati</taxon>
        <taxon>Pseudomonadota</taxon>
        <taxon>Gammaproteobacteria</taxon>
        <taxon>Lysobacterales</taxon>
        <taxon>Lysobacteraceae</taxon>
        <taxon>Stenotrophomonas</taxon>
    </lineage>
</organism>
<evidence type="ECO:0000313" key="4">
    <source>
        <dbReference type="Proteomes" id="UP001302072"/>
    </source>
</evidence>
<evidence type="ECO:0000256" key="2">
    <source>
        <dbReference type="SAM" id="SignalP"/>
    </source>
</evidence>
<dbReference type="Proteomes" id="UP001302072">
    <property type="component" value="Chromosome"/>
</dbReference>
<dbReference type="InterPro" id="IPR005534">
    <property type="entry name" value="Curli_assmbl/transp-comp_CsgG"/>
</dbReference>
<feature type="region of interest" description="Disordered" evidence="1">
    <location>
        <begin position="27"/>
        <end position="65"/>
    </location>
</feature>
<evidence type="ECO:0000313" key="3">
    <source>
        <dbReference type="EMBL" id="WNH54570.1"/>
    </source>
</evidence>
<dbReference type="PROSITE" id="PS51257">
    <property type="entry name" value="PROKAR_LIPOPROTEIN"/>
    <property type="match status" value="1"/>
</dbReference>
<name>A0ABY9YVH7_9GAMM</name>
<sequence>MHSSVRLLSLALTAALLAACGKQEAPAETTAAPKPESKLEQPAAEETPLRGGPDFGGTTKVPREAEGIGSTPELAVLNALQSAVSQVNGVRVASQMQSIRAGLHVDVDGQHVGDIRADAFAQQMIAASQGAVLGYEILSQEEVTQLDEEVIARVRASDEGYSYSASASASGSAQAQAEASGGGGSASASVKESYKEQAEVSAKQGARSFEGDYNRRTMRSYWKVRVRADIAKYRAPDEQGRPKIVVAQPRVRAGTYAVGDGRVDSEEVARAIRARLNDTLTQTKRFIVLDREFGDEMQAEIDHINSGNVRLQDTARLGQQLATDLILIPTIERFEYPRSVRNLRMSDRQVTSYSGGGRITLRLINATTGEVVMSDSFDHQLAGTGPSTLPRVVDGKGMAAAMMDSLSGQIGTAIITEIFPVSVVSVSGDQVVLSQGGDSLKVGQRWQAVSLGEELTDPQTGRSLGRSEMPCCTIRIDRVASQTSYGTIEGGADLGGAAFKPGSIELRQQAGAVKQAAAAAPAGEGTAKPKPARAAAPKPAAPAEDPNW</sequence>
<feature type="region of interest" description="Disordered" evidence="1">
    <location>
        <begin position="510"/>
        <end position="548"/>
    </location>
</feature>
<dbReference type="RefSeq" id="WP_311193661.1">
    <property type="nucleotide sequence ID" value="NZ_CP115541.1"/>
</dbReference>
<gene>
    <name evidence="3" type="ORF">PDM29_09925</name>
</gene>
<feature type="chain" id="PRO_5045112393" description="Curli production assembly/transport component CsgG" evidence="2">
    <location>
        <begin position="19"/>
        <end position="548"/>
    </location>
</feature>
<evidence type="ECO:0000256" key="1">
    <source>
        <dbReference type="SAM" id="MobiDB-lite"/>
    </source>
</evidence>
<protein>
    <recommendedName>
        <fullName evidence="5">Curli production assembly/transport component CsgG</fullName>
    </recommendedName>
</protein>
<accession>A0ABY9YVH7</accession>
<dbReference type="Pfam" id="PF03783">
    <property type="entry name" value="CsgG"/>
    <property type="match status" value="1"/>
</dbReference>
<keyword evidence="2" id="KW-0732">Signal</keyword>
<feature type="signal peptide" evidence="2">
    <location>
        <begin position="1"/>
        <end position="18"/>
    </location>
</feature>